<feature type="non-terminal residue" evidence="1">
    <location>
        <position position="1"/>
    </location>
</feature>
<protein>
    <submittedName>
        <fullName evidence="1">Uncharacterized protein</fullName>
    </submittedName>
</protein>
<proteinExistence type="predicted"/>
<gene>
    <name evidence="1" type="ORF">S06H3_64567</name>
</gene>
<accession>X1PDS2</accession>
<sequence length="97" mass="10929">EFNPVETKFVEEMINGGAHALVPESVAEETMIHKVLEKGQREIYEAALIDGCTEAQATATALGQDVTLPDWKFPPIGWYKPNFEYARYFCYEGELKG</sequence>
<dbReference type="EMBL" id="BARV01043169">
    <property type="protein sequence ID" value="GAI54447.1"/>
    <property type="molecule type" value="Genomic_DNA"/>
</dbReference>
<organism evidence="1">
    <name type="scientific">marine sediment metagenome</name>
    <dbReference type="NCBI Taxonomy" id="412755"/>
    <lineage>
        <taxon>unclassified sequences</taxon>
        <taxon>metagenomes</taxon>
        <taxon>ecological metagenomes</taxon>
    </lineage>
</organism>
<evidence type="ECO:0000313" key="1">
    <source>
        <dbReference type="EMBL" id="GAI54447.1"/>
    </source>
</evidence>
<comment type="caution">
    <text evidence="1">The sequence shown here is derived from an EMBL/GenBank/DDBJ whole genome shotgun (WGS) entry which is preliminary data.</text>
</comment>
<reference evidence="1" key="1">
    <citation type="journal article" date="2014" name="Front. Microbiol.">
        <title>High frequency of phylogenetically diverse reductive dehalogenase-homologous genes in deep subseafloor sedimentary metagenomes.</title>
        <authorList>
            <person name="Kawai M."/>
            <person name="Futagami T."/>
            <person name="Toyoda A."/>
            <person name="Takaki Y."/>
            <person name="Nishi S."/>
            <person name="Hori S."/>
            <person name="Arai W."/>
            <person name="Tsubouchi T."/>
            <person name="Morono Y."/>
            <person name="Uchiyama I."/>
            <person name="Ito T."/>
            <person name="Fujiyama A."/>
            <person name="Inagaki F."/>
            <person name="Takami H."/>
        </authorList>
    </citation>
    <scope>NUCLEOTIDE SEQUENCE</scope>
    <source>
        <strain evidence="1">Expedition CK06-06</strain>
    </source>
</reference>
<dbReference type="AlphaFoldDB" id="X1PDS2"/>
<name>X1PDS2_9ZZZZ</name>